<dbReference type="InterPro" id="IPR010052">
    <property type="entry name" value="T2SS_protein-GspI"/>
</dbReference>
<dbReference type="NCBIfam" id="TIGR02532">
    <property type="entry name" value="IV_pilin_GFxxxE"/>
    <property type="match status" value="1"/>
</dbReference>
<dbReference type="EMBL" id="CP013987">
    <property type="protein sequence ID" value="ALZ85778.1"/>
    <property type="molecule type" value="Genomic_DNA"/>
</dbReference>
<dbReference type="GO" id="GO:0005886">
    <property type="term" value="C:plasma membrane"/>
    <property type="evidence" value="ECO:0007669"/>
    <property type="project" value="UniProtKB-SubCell"/>
</dbReference>
<dbReference type="RefSeq" id="WP_059315897.1">
    <property type="nucleotide sequence ID" value="NZ_CP013987.1"/>
</dbReference>
<comment type="similarity">
    <text evidence="2">Belongs to the GSP I family.</text>
</comment>
<comment type="subcellular location">
    <subcellularLocation>
        <location evidence="1">Cell inner membrane</location>
        <topology evidence="1">Single-pass membrane protein</topology>
    </subcellularLocation>
</comment>
<dbReference type="PROSITE" id="PS00409">
    <property type="entry name" value="PROKAR_NTER_METHYL"/>
    <property type="match status" value="1"/>
</dbReference>
<dbReference type="InterPro" id="IPR012902">
    <property type="entry name" value="N_methyl_site"/>
</dbReference>
<evidence type="ECO:0000256" key="5">
    <source>
        <dbReference type="ARBA" id="ARBA00022519"/>
    </source>
</evidence>
<dbReference type="Proteomes" id="UP000064137">
    <property type="component" value="Chromosome"/>
</dbReference>
<evidence type="ECO:0000256" key="1">
    <source>
        <dbReference type="ARBA" id="ARBA00004377"/>
    </source>
</evidence>
<organism evidence="10 11">
    <name type="scientific">Pseudomonas oryzihabitans</name>
    <dbReference type="NCBI Taxonomy" id="47885"/>
    <lineage>
        <taxon>Bacteria</taxon>
        <taxon>Pseudomonadati</taxon>
        <taxon>Pseudomonadota</taxon>
        <taxon>Gammaproteobacteria</taxon>
        <taxon>Pseudomonadales</taxon>
        <taxon>Pseudomonadaceae</taxon>
        <taxon>Pseudomonas</taxon>
    </lineage>
</organism>
<feature type="transmembrane region" description="Helical" evidence="9">
    <location>
        <begin position="6"/>
        <end position="25"/>
    </location>
</feature>
<reference evidence="10 11" key="1">
    <citation type="submission" date="2016-01" db="EMBL/GenBank/DDBJ databases">
        <title>Annotation of Pseudomonas oryzihabitans USDA-ARS-USMARC-56511.</title>
        <authorList>
            <person name="Harhay G.P."/>
            <person name="Harhay D.M."/>
            <person name="Smith T.P.L."/>
            <person name="Bono J.L."/>
            <person name="Heaton M.P."/>
            <person name="Clawson M.L."/>
            <person name="Chitko-Mckown C.G."/>
            <person name="Capik S.F."/>
            <person name="DeDonder K.D."/>
            <person name="Apley M.D."/>
            <person name="Lubbers B.V."/>
            <person name="White B.J."/>
            <person name="Larson R.L."/>
        </authorList>
    </citation>
    <scope>NUCLEOTIDE SEQUENCE [LARGE SCALE GENOMIC DNA]</scope>
    <source>
        <strain evidence="10 11">USDA-ARS-USMARC-56511</strain>
    </source>
</reference>
<evidence type="ECO:0000256" key="4">
    <source>
        <dbReference type="ARBA" id="ARBA00022481"/>
    </source>
</evidence>
<keyword evidence="6 9" id="KW-0812">Transmembrane</keyword>
<proteinExistence type="inferred from homology"/>
<dbReference type="GO" id="GO:0015628">
    <property type="term" value="P:protein secretion by the type II secretion system"/>
    <property type="evidence" value="ECO:0007669"/>
    <property type="project" value="InterPro"/>
</dbReference>
<keyword evidence="4" id="KW-0488">Methylation</keyword>
<dbReference type="OrthoDB" id="6119616at2"/>
<evidence type="ECO:0000313" key="11">
    <source>
        <dbReference type="Proteomes" id="UP000064137"/>
    </source>
</evidence>
<keyword evidence="7 9" id="KW-1133">Transmembrane helix</keyword>
<dbReference type="AlphaFoldDB" id="A0A0U4WK35"/>
<keyword evidence="8 9" id="KW-0472">Membrane</keyword>
<dbReference type="PANTHER" id="PTHR38779">
    <property type="entry name" value="TYPE II SECRETION SYSTEM PROTEIN I-RELATED"/>
    <property type="match status" value="1"/>
</dbReference>
<name>A0A0U4WK35_9PSED</name>
<evidence type="ECO:0000256" key="8">
    <source>
        <dbReference type="ARBA" id="ARBA00023136"/>
    </source>
</evidence>
<keyword evidence="5" id="KW-0997">Cell inner membrane</keyword>
<dbReference type="GO" id="GO:0015627">
    <property type="term" value="C:type II protein secretion system complex"/>
    <property type="evidence" value="ECO:0007669"/>
    <property type="project" value="InterPro"/>
</dbReference>
<gene>
    <name evidence="10" type="ORF">APT59_16780</name>
</gene>
<evidence type="ECO:0000313" key="10">
    <source>
        <dbReference type="EMBL" id="ALZ85778.1"/>
    </source>
</evidence>
<evidence type="ECO:0000256" key="2">
    <source>
        <dbReference type="ARBA" id="ARBA00008358"/>
    </source>
</evidence>
<evidence type="ECO:0000256" key="3">
    <source>
        <dbReference type="ARBA" id="ARBA00022475"/>
    </source>
</evidence>
<keyword evidence="3" id="KW-1003">Cell membrane</keyword>
<accession>A0A0U4WK35</accession>
<protein>
    <submittedName>
        <fullName evidence="10">Type II secretion system protein I/J</fullName>
    </submittedName>
</protein>
<dbReference type="PANTHER" id="PTHR38779:SF2">
    <property type="entry name" value="TYPE II SECRETION SYSTEM PROTEIN I-RELATED"/>
    <property type="match status" value="1"/>
</dbReference>
<dbReference type="Pfam" id="PF07963">
    <property type="entry name" value="N_methyl"/>
    <property type="match status" value="1"/>
</dbReference>
<evidence type="ECO:0000256" key="6">
    <source>
        <dbReference type="ARBA" id="ARBA00022692"/>
    </source>
</evidence>
<evidence type="ECO:0000256" key="9">
    <source>
        <dbReference type="SAM" id="Phobius"/>
    </source>
</evidence>
<dbReference type="KEGG" id="por:APT59_16780"/>
<evidence type="ECO:0000256" key="7">
    <source>
        <dbReference type="ARBA" id="ARBA00022989"/>
    </source>
</evidence>
<sequence length="114" mass="12073">MRQTGFTLLEVLVALAIVAFMAVGVSQVIGQRLDIAGVAQSRELAQLCARELNARWQVEGLAAGQGELSQGGDRCYWRLEAAGGALGAQRLSLYADAALSRALGDWPLYAGARP</sequence>